<evidence type="ECO:0000259" key="8">
    <source>
        <dbReference type="PROSITE" id="PS51372"/>
    </source>
</evidence>
<dbReference type="OrthoDB" id="3175596at2"/>
<name>A0A429ZYU8_9ENTE</name>
<dbReference type="InterPro" id="IPR036095">
    <property type="entry name" value="PTS_EIIB-like_sf"/>
</dbReference>
<dbReference type="EMBL" id="NGJS01000006">
    <property type="protein sequence ID" value="RST99167.1"/>
    <property type="molecule type" value="Genomic_DNA"/>
</dbReference>
<dbReference type="SUPFAM" id="SSF63520">
    <property type="entry name" value="PTS-regulatory domain, PRD"/>
    <property type="match status" value="2"/>
</dbReference>
<dbReference type="PANTHER" id="PTHR30185:SF13">
    <property type="entry name" value="LICABCH OPERON REGULATOR-RELATED"/>
    <property type="match status" value="1"/>
</dbReference>
<dbReference type="CDD" id="cd05568">
    <property type="entry name" value="PTS_IIB_bgl_like"/>
    <property type="match status" value="1"/>
</dbReference>
<dbReference type="Gene3D" id="3.40.50.2300">
    <property type="match status" value="1"/>
</dbReference>
<evidence type="ECO:0000313" key="9">
    <source>
        <dbReference type="EMBL" id="RST99167.1"/>
    </source>
</evidence>
<proteinExistence type="predicted"/>
<accession>A0A429ZYU8</accession>
<dbReference type="PANTHER" id="PTHR30185">
    <property type="entry name" value="CRYPTIC BETA-GLUCOSIDE BGL OPERON ANTITERMINATOR"/>
    <property type="match status" value="1"/>
</dbReference>
<keyword evidence="1" id="KW-0808">Transferase</keyword>
<evidence type="ECO:0000256" key="5">
    <source>
        <dbReference type="ARBA" id="ARBA00023163"/>
    </source>
</evidence>
<evidence type="ECO:0000259" key="6">
    <source>
        <dbReference type="PROSITE" id="PS51094"/>
    </source>
</evidence>
<dbReference type="Gene3D" id="1.10.10.10">
    <property type="entry name" value="Winged helix-like DNA-binding domain superfamily/Winged helix DNA-binding domain"/>
    <property type="match status" value="2"/>
</dbReference>
<dbReference type="Pfam" id="PF05043">
    <property type="entry name" value="Mga"/>
    <property type="match status" value="1"/>
</dbReference>
<keyword evidence="3" id="KW-0805">Transcription regulation</keyword>
<dbReference type="SUPFAM" id="SSF55804">
    <property type="entry name" value="Phoshotransferase/anion transport protein"/>
    <property type="match status" value="1"/>
</dbReference>
<evidence type="ECO:0000256" key="4">
    <source>
        <dbReference type="ARBA" id="ARBA00023159"/>
    </source>
</evidence>
<keyword evidence="4" id="KW-0010">Activator</keyword>
<dbReference type="InterPro" id="IPR036634">
    <property type="entry name" value="PRD_sf"/>
</dbReference>
<feature type="domain" description="PTS EIIA type-2" evidence="6">
    <location>
        <begin position="500"/>
        <end position="639"/>
    </location>
</feature>
<dbReference type="Gene3D" id="3.40.930.10">
    <property type="entry name" value="Mannitol-specific EII, Chain A"/>
    <property type="match status" value="1"/>
</dbReference>
<dbReference type="InterPro" id="IPR002178">
    <property type="entry name" value="PTS_EIIA_type-2_dom"/>
</dbReference>
<evidence type="ECO:0000256" key="3">
    <source>
        <dbReference type="ARBA" id="ARBA00023015"/>
    </source>
</evidence>
<dbReference type="InterPro" id="IPR013011">
    <property type="entry name" value="PTS_EIIB_2"/>
</dbReference>
<organism evidence="9 10">
    <name type="scientific">Vagococcus vulneris</name>
    <dbReference type="NCBI Taxonomy" id="1977869"/>
    <lineage>
        <taxon>Bacteria</taxon>
        <taxon>Bacillati</taxon>
        <taxon>Bacillota</taxon>
        <taxon>Bacilli</taxon>
        <taxon>Lactobacillales</taxon>
        <taxon>Enterococcaceae</taxon>
        <taxon>Vagococcus</taxon>
    </lineage>
</organism>
<dbReference type="InterPro" id="IPR013199">
    <property type="entry name" value="HTH_Mga_DNA-bd_dom"/>
</dbReference>
<evidence type="ECO:0000256" key="1">
    <source>
        <dbReference type="ARBA" id="ARBA00022679"/>
    </source>
</evidence>
<feature type="domain" description="PRD" evidence="8">
    <location>
        <begin position="294"/>
        <end position="404"/>
    </location>
</feature>
<dbReference type="PROSITE" id="PS51099">
    <property type="entry name" value="PTS_EIIB_TYPE_2"/>
    <property type="match status" value="1"/>
</dbReference>
<dbReference type="GO" id="GO:0006355">
    <property type="term" value="P:regulation of DNA-templated transcription"/>
    <property type="evidence" value="ECO:0007669"/>
    <property type="project" value="InterPro"/>
</dbReference>
<dbReference type="InterPro" id="IPR011608">
    <property type="entry name" value="PRD"/>
</dbReference>
<keyword evidence="5" id="KW-0804">Transcription</keyword>
<dbReference type="InterPro" id="IPR050661">
    <property type="entry name" value="BglG_antiterminators"/>
</dbReference>
<dbReference type="Pfam" id="PF00874">
    <property type="entry name" value="PRD"/>
    <property type="match status" value="2"/>
</dbReference>
<evidence type="ECO:0000256" key="2">
    <source>
        <dbReference type="ARBA" id="ARBA00022737"/>
    </source>
</evidence>
<sequence>MNIKFEDKFEKILSYLLKYRHTTYKDLANHMNVSTKTARKYINMLQEMIGSETDVLILVKPGLGIELKGDPSDIFTAIQSKSLGKINSIEDRIMYVYSRFLNTNEFIRIQDLADELFVSRATMENTVREIRTKLKKEGVSLISSHQGLKIDASEALKRHLMSDVIHYYWGGVTAISSQKEKVKLGVKVIGNTNDLIDSNVLDDVADVLNEFIEKTNLEVTEYEYQTLSIHLAIALERIKQDFYVDKEIDFNDTPSKNTKIFIELIEQKFNIKMPNFEREYVDVHISVIEKNSLNDVKAEKLQVLDYSDKLKKILYFKLINFTPDAELINSLVVHLNAAIKRLKLGVSIHNPYTSEIKINFSGAFALSYELAQLIATEFGITMNDDEIAFITLHVQSFLDREGHTPRDVILVCSSGYGTSKLLEQRIKKRFKSELNIKKIMGIRDLQKSSIKNELIISTLPISNIKNTVIVVSPLMTTADAEKIESYIKRRETDSKEIFMRFIQRDCCFISNSFGETQQEVLENITNKLIENNYADNGIYQSAIKREQMSTTAMGSFAIPHAEIKYVKQPIISIYINKNGIDWQGEKVQLVFFFALNEQVKDLINQVYEFFNEVISSNYIIKRLTNCTNFEEIEIVLGDVLNGVHK</sequence>
<dbReference type="GO" id="GO:0008982">
    <property type="term" value="F:protein-N(PI)-phosphohistidine-sugar phosphotransferase activity"/>
    <property type="evidence" value="ECO:0007669"/>
    <property type="project" value="InterPro"/>
</dbReference>
<dbReference type="InterPro" id="IPR007737">
    <property type="entry name" value="Mga_HTH"/>
</dbReference>
<dbReference type="RefSeq" id="WP_125983796.1">
    <property type="nucleotide sequence ID" value="NZ_NGJS01000006.1"/>
</dbReference>
<keyword evidence="10" id="KW-1185">Reference proteome</keyword>
<dbReference type="Pfam" id="PF08280">
    <property type="entry name" value="HTH_Mga"/>
    <property type="match status" value="1"/>
</dbReference>
<dbReference type="GO" id="GO:0009401">
    <property type="term" value="P:phosphoenolpyruvate-dependent sugar phosphotransferase system"/>
    <property type="evidence" value="ECO:0007669"/>
    <property type="project" value="InterPro"/>
</dbReference>
<evidence type="ECO:0000313" key="10">
    <source>
        <dbReference type="Proteomes" id="UP000287857"/>
    </source>
</evidence>
<dbReference type="SUPFAM" id="SSF52794">
    <property type="entry name" value="PTS system IIB component-like"/>
    <property type="match status" value="1"/>
</dbReference>
<dbReference type="PROSITE" id="PS51372">
    <property type="entry name" value="PRD_2"/>
    <property type="match status" value="1"/>
</dbReference>
<protein>
    <submittedName>
        <fullName evidence="9">Transcriptional antiterminator</fullName>
    </submittedName>
</protein>
<comment type="caution">
    <text evidence="9">The sequence shown here is derived from an EMBL/GenBank/DDBJ whole genome shotgun (WGS) entry which is preliminary data.</text>
</comment>
<dbReference type="Gene3D" id="1.10.1790.10">
    <property type="entry name" value="PRD domain"/>
    <property type="match status" value="2"/>
</dbReference>
<dbReference type="Proteomes" id="UP000287857">
    <property type="component" value="Unassembled WGS sequence"/>
</dbReference>
<evidence type="ECO:0000259" key="7">
    <source>
        <dbReference type="PROSITE" id="PS51099"/>
    </source>
</evidence>
<dbReference type="InterPro" id="IPR036388">
    <property type="entry name" value="WH-like_DNA-bd_sf"/>
</dbReference>
<dbReference type="AlphaFoldDB" id="A0A429ZYU8"/>
<dbReference type="PROSITE" id="PS51094">
    <property type="entry name" value="PTS_EIIA_TYPE_2"/>
    <property type="match status" value="1"/>
</dbReference>
<reference evidence="9 10" key="1">
    <citation type="submission" date="2017-05" db="EMBL/GenBank/DDBJ databases">
        <title>Vagococcus spp. assemblies.</title>
        <authorList>
            <person name="Gulvik C.A."/>
        </authorList>
    </citation>
    <scope>NUCLEOTIDE SEQUENCE [LARGE SCALE GENOMIC DNA]</scope>
    <source>
        <strain evidence="9 10">SS1995</strain>
    </source>
</reference>
<feature type="domain" description="PTS EIIB type-2" evidence="7">
    <location>
        <begin position="406"/>
        <end position="495"/>
    </location>
</feature>
<keyword evidence="2" id="KW-0677">Repeat</keyword>
<dbReference type="Pfam" id="PF00359">
    <property type="entry name" value="PTS_EIIA_2"/>
    <property type="match status" value="1"/>
</dbReference>
<dbReference type="InterPro" id="IPR016152">
    <property type="entry name" value="PTrfase/Anion_transptr"/>
</dbReference>
<gene>
    <name evidence="9" type="ORF">CBF37_05740</name>
</gene>